<dbReference type="Proteomes" id="UP000268093">
    <property type="component" value="Unassembled WGS sequence"/>
</dbReference>
<evidence type="ECO:0000313" key="2">
    <source>
        <dbReference type="Proteomes" id="UP000268093"/>
    </source>
</evidence>
<name>A0A433DFA1_9FUNG</name>
<comment type="caution">
    <text evidence="1">The sequence shown here is derived from an EMBL/GenBank/DDBJ whole genome shotgun (WGS) entry which is preliminary data.</text>
</comment>
<organism evidence="1 2">
    <name type="scientific">Jimgerdemannia flammicorona</name>
    <dbReference type="NCBI Taxonomy" id="994334"/>
    <lineage>
        <taxon>Eukaryota</taxon>
        <taxon>Fungi</taxon>
        <taxon>Fungi incertae sedis</taxon>
        <taxon>Mucoromycota</taxon>
        <taxon>Mucoromycotina</taxon>
        <taxon>Endogonomycetes</taxon>
        <taxon>Endogonales</taxon>
        <taxon>Endogonaceae</taxon>
        <taxon>Jimgerdemannia</taxon>
    </lineage>
</organism>
<evidence type="ECO:0000313" key="1">
    <source>
        <dbReference type="EMBL" id="RUP49507.1"/>
    </source>
</evidence>
<accession>A0A433DFA1</accession>
<dbReference type="SUPFAM" id="SSF54373">
    <property type="entry name" value="FAD-linked reductases, C-terminal domain"/>
    <property type="match status" value="1"/>
</dbReference>
<dbReference type="EMBL" id="RBNI01002245">
    <property type="protein sequence ID" value="RUP49507.1"/>
    <property type="molecule type" value="Genomic_DNA"/>
</dbReference>
<reference evidence="1 2" key="1">
    <citation type="journal article" date="2018" name="New Phytol.">
        <title>Phylogenomics of Endogonaceae and evolution of mycorrhizas within Mucoromycota.</title>
        <authorList>
            <person name="Chang Y."/>
            <person name="Desiro A."/>
            <person name="Na H."/>
            <person name="Sandor L."/>
            <person name="Lipzen A."/>
            <person name="Clum A."/>
            <person name="Barry K."/>
            <person name="Grigoriev I.V."/>
            <person name="Martin F.M."/>
            <person name="Stajich J.E."/>
            <person name="Smith M.E."/>
            <person name="Bonito G."/>
            <person name="Spatafora J.W."/>
        </authorList>
    </citation>
    <scope>NUCLEOTIDE SEQUENCE [LARGE SCALE GENOMIC DNA]</scope>
    <source>
        <strain evidence="1 2">GMNB39</strain>
    </source>
</reference>
<dbReference type="AlphaFoldDB" id="A0A433DFA1"/>
<gene>
    <name evidence="1" type="ORF">BC936DRAFT_142358</name>
</gene>
<keyword evidence="2" id="KW-1185">Reference proteome</keyword>
<dbReference type="Gene3D" id="3.30.9.10">
    <property type="entry name" value="D-Amino Acid Oxidase, subunit A, domain 2"/>
    <property type="match status" value="1"/>
</dbReference>
<protein>
    <submittedName>
        <fullName evidence="1">Uncharacterized protein</fullName>
    </submittedName>
</protein>
<sequence>MEGDTTETLFKTNLPRPDELWYYCNLRNELKFKERWDPLRTFPSTAGIHGSTLTTLTYNVTSDMIIERAIQGFKPFELEFKEIVWWTIC</sequence>
<proteinExistence type="predicted"/>